<protein>
    <submittedName>
        <fullName evidence="3">Energy transducer TonB</fullName>
    </submittedName>
</protein>
<reference evidence="3 4" key="1">
    <citation type="submission" date="2020-09" db="EMBL/GenBank/DDBJ databases">
        <title>Novel species of Mucilaginibacter isolated from a glacier on the Tibetan Plateau.</title>
        <authorList>
            <person name="Liu Q."/>
            <person name="Xin Y.-H."/>
        </authorList>
    </citation>
    <scope>NUCLEOTIDE SEQUENCE [LARGE SCALE GENOMIC DNA]</scope>
    <source>
        <strain evidence="3 4">CGMCC 1.13878</strain>
    </source>
</reference>
<dbReference type="SUPFAM" id="SSF74653">
    <property type="entry name" value="TolA/TonB C-terminal domain"/>
    <property type="match status" value="1"/>
</dbReference>
<evidence type="ECO:0000313" key="4">
    <source>
        <dbReference type="Proteomes" id="UP000618754"/>
    </source>
</evidence>
<accession>A0ABR7XCV7</accession>
<dbReference type="EMBL" id="JACWMW010000005">
    <property type="protein sequence ID" value="MBD1387450.1"/>
    <property type="molecule type" value="Genomic_DNA"/>
</dbReference>
<dbReference type="SUPFAM" id="SSF82185">
    <property type="entry name" value="Histone H3 K4-specific methyltransferase SET7/9 N-terminal domain"/>
    <property type="match status" value="1"/>
</dbReference>
<comment type="caution">
    <text evidence="3">The sequence shown here is derived from an EMBL/GenBank/DDBJ whole genome shotgun (WGS) entry which is preliminary data.</text>
</comment>
<evidence type="ECO:0000313" key="3">
    <source>
        <dbReference type="EMBL" id="MBD1387450.1"/>
    </source>
</evidence>
<feature type="chain" id="PRO_5046462217" evidence="1">
    <location>
        <begin position="21"/>
        <end position="343"/>
    </location>
</feature>
<keyword evidence="4" id="KW-1185">Reference proteome</keyword>
<gene>
    <name evidence="3" type="ORF">IDJ75_19345</name>
</gene>
<evidence type="ECO:0000259" key="2">
    <source>
        <dbReference type="PROSITE" id="PS52015"/>
    </source>
</evidence>
<dbReference type="PANTHER" id="PTHR33446:SF2">
    <property type="entry name" value="PROTEIN TONB"/>
    <property type="match status" value="1"/>
</dbReference>
<keyword evidence="1" id="KW-0732">Signal</keyword>
<dbReference type="PROSITE" id="PS52015">
    <property type="entry name" value="TONB_CTD"/>
    <property type="match status" value="1"/>
</dbReference>
<dbReference type="Pfam" id="PF03544">
    <property type="entry name" value="TonB_C"/>
    <property type="match status" value="1"/>
</dbReference>
<name>A0ABR7XCV7_9SPHI</name>
<dbReference type="Proteomes" id="UP000618754">
    <property type="component" value="Unassembled WGS sequence"/>
</dbReference>
<dbReference type="Gene3D" id="2.20.110.10">
    <property type="entry name" value="Histone H3 K4-specific methyltransferase SET7/9 N-terminal domain"/>
    <property type="match status" value="2"/>
</dbReference>
<sequence length="343" mass="38022">MKKRTLLISLIALGVSQAFAQTKNVTTVYMANSGDIVESKEKADFVRQILSPDPEVDKKTSTVLDFYMNGNKKLIAHTRDAGTSESLYGSYIEYFKDGNRKSIRNYKNGTLVGDAVFYYPNGQTYYTTNNNRIVQSFDANGNAIAENGNGKWIIYNDNFKVIAEGAIVNGKQNGEWTGFDEYGVKTTGVYKSGVFVSGNLFANDNKVYENCKDFDTQAAFRGGDEKLGDFLSRNTRHSKSIQSKNIDGSVLMNFIIEKDGSLSNIKVVKGISADVDAEAVRVLENSPKWQPGVLYGVARRVSYTLPISFSPESKLNPSETSPFYSQPFYSIPHTAPTYSSILK</sequence>
<proteinExistence type="predicted"/>
<dbReference type="Gene3D" id="3.30.2420.10">
    <property type="entry name" value="TonB"/>
    <property type="match status" value="1"/>
</dbReference>
<organism evidence="3 4">
    <name type="scientific">Mucilaginibacter rigui</name>
    <dbReference type="NCBI Taxonomy" id="534635"/>
    <lineage>
        <taxon>Bacteria</taxon>
        <taxon>Pseudomonadati</taxon>
        <taxon>Bacteroidota</taxon>
        <taxon>Sphingobacteriia</taxon>
        <taxon>Sphingobacteriales</taxon>
        <taxon>Sphingobacteriaceae</taxon>
        <taxon>Mucilaginibacter</taxon>
    </lineage>
</organism>
<dbReference type="RefSeq" id="WP_191177289.1">
    <property type="nucleotide sequence ID" value="NZ_JACWMW010000005.1"/>
</dbReference>
<feature type="domain" description="TonB C-terminal" evidence="2">
    <location>
        <begin position="222"/>
        <end position="318"/>
    </location>
</feature>
<feature type="signal peptide" evidence="1">
    <location>
        <begin position="1"/>
        <end position="20"/>
    </location>
</feature>
<dbReference type="InterPro" id="IPR037682">
    <property type="entry name" value="TonB_C"/>
</dbReference>
<dbReference type="InterPro" id="IPR051045">
    <property type="entry name" value="TonB-dependent_transducer"/>
</dbReference>
<evidence type="ECO:0000256" key="1">
    <source>
        <dbReference type="SAM" id="SignalP"/>
    </source>
</evidence>
<dbReference type="PANTHER" id="PTHR33446">
    <property type="entry name" value="PROTEIN TONB-RELATED"/>
    <property type="match status" value="1"/>
</dbReference>